<dbReference type="NCBIfam" id="TIGR01845">
    <property type="entry name" value="outer_NodT"/>
    <property type="match status" value="1"/>
</dbReference>
<dbReference type="Gene3D" id="1.20.1600.10">
    <property type="entry name" value="Outer membrane efflux proteins (OEP)"/>
    <property type="match status" value="1"/>
</dbReference>
<evidence type="ECO:0000256" key="2">
    <source>
        <dbReference type="RuleBase" id="RU362097"/>
    </source>
</evidence>
<dbReference type="EMBL" id="BAIV01000026">
    <property type="protein sequence ID" value="GAE85383.1"/>
    <property type="molecule type" value="Genomic_DNA"/>
</dbReference>
<dbReference type="PANTHER" id="PTHR30203">
    <property type="entry name" value="OUTER MEMBRANE CATION EFFLUX PROTEIN"/>
    <property type="match status" value="1"/>
</dbReference>
<dbReference type="SUPFAM" id="SSF56954">
    <property type="entry name" value="Outer membrane efflux proteins (OEP)"/>
    <property type="match status" value="1"/>
</dbReference>
<evidence type="ECO:0000256" key="1">
    <source>
        <dbReference type="ARBA" id="ARBA00007613"/>
    </source>
</evidence>
<dbReference type="PANTHER" id="PTHR30203:SF33">
    <property type="entry name" value="BLR4455 PROTEIN"/>
    <property type="match status" value="1"/>
</dbReference>
<protein>
    <submittedName>
        <fullName evidence="3">RND efflux system</fullName>
    </submittedName>
</protein>
<keyword evidence="4" id="KW-1185">Reference proteome</keyword>
<organism evidence="3 4">
    <name type="scientific">Bacteroides reticulotermitis JCM 10512</name>
    <dbReference type="NCBI Taxonomy" id="1445607"/>
    <lineage>
        <taxon>Bacteria</taxon>
        <taxon>Pseudomonadati</taxon>
        <taxon>Bacteroidota</taxon>
        <taxon>Bacteroidia</taxon>
        <taxon>Bacteroidales</taxon>
        <taxon>Bacteroidaceae</taxon>
        <taxon>Bacteroides</taxon>
    </lineage>
</organism>
<dbReference type="STRING" id="1445607.JCM10512_3811"/>
<keyword evidence="2" id="KW-1134">Transmembrane beta strand</keyword>
<proteinExistence type="inferred from homology"/>
<dbReference type="Gene3D" id="2.20.200.10">
    <property type="entry name" value="Outer membrane efflux proteins (OEP)"/>
    <property type="match status" value="1"/>
</dbReference>
<evidence type="ECO:0000313" key="4">
    <source>
        <dbReference type="Proteomes" id="UP000019131"/>
    </source>
</evidence>
<dbReference type="AlphaFoldDB" id="W4UXR3"/>
<dbReference type="InterPro" id="IPR003423">
    <property type="entry name" value="OMP_efflux"/>
</dbReference>
<name>W4UXR3_9BACE</name>
<keyword evidence="2" id="KW-0449">Lipoprotein</keyword>
<dbReference type="InterPro" id="IPR010131">
    <property type="entry name" value="MdtP/NodT-like"/>
</dbReference>
<dbReference type="Proteomes" id="UP000019131">
    <property type="component" value="Unassembled WGS sequence"/>
</dbReference>
<reference evidence="3 4" key="1">
    <citation type="journal article" date="2014" name="Genome Announc.">
        <title>Draft Genome Sequence of Bacteroides reticulotermitis Strain JCM 10512T, Isolated from the Gut of a Termite.</title>
        <authorList>
            <person name="Yuki M."/>
            <person name="Oshima K."/>
            <person name="Suda W."/>
            <person name="Sakamoto M."/>
            <person name="Iida T."/>
            <person name="Hattori M."/>
            <person name="Ohkuma M."/>
        </authorList>
    </citation>
    <scope>NUCLEOTIDE SEQUENCE [LARGE SCALE GENOMIC DNA]</scope>
    <source>
        <strain evidence="3 4">JCM 10512</strain>
    </source>
</reference>
<keyword evidence="2" id="KW-0812">Transmembrane</keyword>
<comment type="caution">
    <text evidence="3">The sequence shown here is derived from an EMBL/GenBank/DDBJ whole genome shotgun (WGS) entry which is preliminary data.</text>
</comment>
<evidence type="ECO:0000313" key="3">
    <source>
        <dbReference type="EMBL" id="GAE85383.1"/>
    </source>
</evidence>
<accession>W4UXR3</accession>
<dbReference type="Pfam" id="PF02321">
    <property type="entry name" value="OEP"/>
    <property type="match status" value="2"/>
</dbReference>
<sequence length="480" mass="52983">MFKERSMKNRKINGFVLSGLIALTGLSSCQVMNRYKSPGIDSENLYRDEQPVDTNTIANIPWQEYFQDPFLQSYIQEALTHNYDMLIVQERIKQAEAALGMARAAYFPELALTAQANQTRLSSADPLTGAPRERNSLAYHTEKYSLGIVASWELDLWGKMNRQSRAKYAQMLNSYAGRNLMQTSLVSNVANTYYSLLALDEQLAVTNHMIVLMEENLETTEALLEAGSATGAAVEQMRAALSSTKTSIPDLESSIRQLENAICVMLGRKPGRIVRSSIASQKVPTNLSHGVPAQMLARRPDVNQAELEFRSAFELTNAARASFYPSVTLSTGLIGYSTANGLSQFFKPENLFANIVGGMTQPLFARKQLLTQLKVAKSDQQIALLNFEKTVLTAGQEVSDVLDTYESSVKKNADRGIQVESLTKAVSYTQELLKAGEVTYLEVLSAQQGLLEAQLNQVSDKLQQLQASSDLYRALGGGIE</sequence>
<comment type="similarity">
    <text evidence="1 2">Belongs to the outer membrane factor (OMF) (TC 1.B.17) family.</text>
</comment>
<dbReference type="GO" id="GO:0005886">
    <property type="term" value="C:plasma membrane"/>
    <property type="evidence" value="ECO:0007669"/>
    <property type="project" value="UniProtKB-SubCell"/>
</dbReference>
<comment type="subcellular location">
    <subcellularLocation>
        <location evidence="2">Cell membrane</location>
        <topology evidence="2">Lipid-anchor</topology>
    </subcellularLocation>
</comment>
<gene>
    <name evidence="3" type="ORF">JCM10512_3811</name>
</gene>
<keyword evidence="2" id="KW-0564">Palmitate</keyword>
<dbReference type="GO" id="GO:0015562">
    <property type="term" value="F:efflux transmembrane transporter activity"/>
    <property type="evidence" value="ECO:0007669"/>
    <property type="project" value="InterPro"/>
</dbReference>
<dbReference type="PROSITE" id="PS51257">
    <property type="entry name" value="PROKAR_LIPOPROTEIN"/>
    <property type="match status" value="1"/>
</dbReference>
<keyword evidence="2" id="KW-0472">Membrane</keyword>